<accession>A0ABQ2NCQ1</accession>
<dbReference type="EMBL" id="BMNI01000008">
    <property type="protein sequence ID" value="GGO92276.1"/>
    <property type="molecule type" value="Genomic_DNA"/>
</dbReference>
<evidence type="ECO:0000256" key="1">
    <source>
        <dbReference type="SAM" id="MobiDB-lite"/>
    </source>
</evidence>
<dbReference type="SUPFAM" id="SSF53474">
    <property type="entry name" value="alpha/beta-Hydrolases"/>
    <property type="match status" value="1"/>
</dbReference>
<evidence type="ECO:0000313" key="3">
    <source>
        <dbReference type="EMBL" id="GGO92276.1"/>
    </source>
</evidence>
<feature type="region of interest" description="Disordered" evidence="1">
    <location>
        <begin position="362"/>
        <end position="382"/>
    </location>
</feature>
<evidence type="ECO:0000313" key="4">
    <source>
        <dbReference type="Proteomes" id="UP000655410"/>
    </source>
</evidence>
<dbReference type="InterPro" id="IPR051321">
    <property type="entry name" value="PHA/PHB_synthase"/>
</dbReference>
<dbReference type="Pfam" id="PF00561">
    <property type="entry name" value="Abhydrolase_1"/>
    <property type="match status" value="1"/>
</dbReference>
<proteinExistence type="predicted"/>
<keyword evidence="4" id="KW-1185">Reference proteome</keyword>
<name>A0ABQ2NCQ1_9ACTN</name>
<dbReference type="PANTHER" id="PTHR36837:SF2">
    <property type="entry name" value="POLY(3-HYDROXYALKANOATE) POLYMERASE SUBUNIT PHAC"/>
    <property type="match status" value="1"/>
</dbReference>
<reference evidence="4" key="1">
    <citation type="journal article" date="2019" name="Int. J. Syst. Evol. Microbiol.">
        <title>The Global Catalogue of Microorganisms (GCM) 10K type strain sequencing project: providing services to taxonomists for standard genome sequencing and annotation.</title>
        <authorList>
            <consortium name="The Broad Institute Genomics Platform"/>
            <consortium name="The Broad Institute Genome Sequencing Center for Infectious Disease"/>
            <person name="Wu L."/>
            <person name="Ma J."/>
        </authorList>
    </citation>
    <scope>NUCLEOTIDE SEQUENCE [LARGE SCALE GENOMIC DNA]</scope>
    <source>
        <strain evidence="4">CGMCC 4.7371</strain>
    </source>
</reference>
<protein>
    <submittedName>
        <fullName evidence="3">Alpha/beta hydrolase</fullName>
    </submittedName>
</protein>
<comment type="caution">
    <text evidence="3">The sequence shown here is derived from an EMBL/GenBank/DDBJ whole genome shotgun (WGS) entry which is preliminary data.</text>
</comment>
<evidence type="ECO:0000259" key="2">
    <source>
        <dbReference type="Pfam" id="PF00561"/>
    </source>
</evidence>
<feature type="domain" description="AB hydrolase-1" evidence="2">
    <location>
        <begin position="113"/>
        <end position="336"/>
    </location>
</feature>
<gene>
    <name evidence="3" type="ORF">GCM10011584_28300</name>
</gene>
<dbReference type="RefSeq" id="WP_229662892.1">
    <property type="nucleotide sequence ID" value="NZ_BMNI01000008.1"/>
</dbReference>
<dbReference type="InterPro" id="IPR029058">
    <property type="entry name" value="AB_hydrolase_fold"/>
</dbReference>
<dbReference type="Gene3D" id="3.40.50.1820">
    <property type="entry name" value="alpha/beta hydrolase"/>
    <property type="match status" value="1"/>
</dbReference>
<dbReference type="GO" id="GO:0016787">
    <property type="term" value="F:hydrolase activity"/>
    <property type="evidence" value="ECO:0007669"/>
    <property type="project" value="UniProtKB-KW"/>
</dbReference>
<organism evidence="3 4">
    <name type="scientific">Nocardioides phosphati</name>
    <dbReference type="NCBI Taxonomy" id="1867775"/>
    <lineage>
        <taxon>Bacteria</taxon>
        <taxon>Bacillati</taxon>
        <taxon>Actinomycetota</taxon>
        <taxon>Actinomycetes</taxon>
        <taxon>Propionibacteriales</taxon>
        <taxon>Nocardioidaceae</taxon>
        <taxon>Nocardioides</taxon>
    </lineage>
</organism>
<sequence length="382" mass="41501">MDLIPKPDQVASAASNVAHKVLKGGLADLRPMPRTLIDEGPLRYVFRYDAAEGVDPFGDPVLLVMPLAAPSSCYDLRRGCSLVEHLVTRGRPTYVVEYGEVKFKDRALGFEHWVDEVLPAAIDAVHRDTGRRPVHLVAWSLGGIFSVLTLAAHPELPVASLTTLGSPWDISKVPLIAPFRPLLNANMPEALRVITKGYQLAGGAPKALVRWGFQLSAVDKLLTKPLVTAQNLDDADFLAQLEAVDAFGRDMIAYPGRTFGQLYHRVVRNNELRTGRLDLGDHAIDVRNVKVPVLVMGGETDGIAPLGAVRPIVAMLKGAPAVRWEAVPGGHLGMLTGRRARTTTWPLIDAWLDQWASAGTSRMGIGANPKRRHSSANSRALK</sequence>
<dbReference type="Proteomes" id="UP000655410">
    <property type="component" value="Unassembled WGS sequence"/>
</dbReference>
<dbReference type="InterPro" id="IPR000073">
    <property type="entry name" value="AB_hydrolase_1"/>
</dbReference>
<keyword evidence="3" id="KW-0378">Hydrolase</keyword>
<dbReference type="PANTHER" id="PTHR36837">
    <property type="entry name" value="POLY(3-HYDROXYALKANOATE) POLYMERASE SUBUNIT PHAC"/>
    <property type="match status" value="1"/>
</dbReference>